<keyword evidence="2" id="KW-0472">Membrane</keyword>
<dbReference type="STRING" id="241244.ATY39_13465"/>
<dbReference type="GO" id="GO:0042578">
    <property type="term" value="F:phosphoric ester hydrolase activity"/>
    <property type="evidence" value="ECO:0007669"/>
    <property type="project" value="UniProtKB-ARBA"/>
</dbReference>
<keyword evidence="1" id="KW-0378">Hydrolase</keyword>
<dbReference type="EMBL" id="CP014806">
    <property type="protein sequence ID" value="AMX00328.1"/>
    <property type="molecule type" value="Genomic_DNA"/>
</dbReference>
<proteinExistence type="predicted"/>
<evidence type="ECO:0000256" key="1">
    <source>
        <dbReference type="ARBA" id="ARBA00022801"/>
    </source>
</evidence>
<keyword evidence="2" id="KW-1133">Transmembrane helix</keyword>
<sequence>MKMKKVALSLISIAILTFAIIIFVHMNKNGATPDNSDVTSNNIKTAKLPQPEHIVIVVEENHSKTQIIGNKKAPYINELANSGALMTNSHGIWHPSQPNYIALFSGNRQGVEDDSCPHTIKTSNLATELINHKMTFTGYSEDLPYTGFKGCQNKAYRLKHNPWVNFTNVSPKLNKPFTEFPSDYNKLPTVSFVIPNQDRDMHDGTIEQGDAWLKSKIDKYVQWANKNNSLLIVTWDEDDFKKDNLIPTIFVGPMVKRGKYNDYVNHYNILRTIEDMYGLSKLGETKLRSPVRGIWK</sequence>
<evidence type="ECO:0000313" key="4">
    <source>
        <dbReference type="Proteomes" id="UP000076021"/>
    </source>
</evidence>
<dbReference type="Pfam" id="PF04185">
    <property type="entry name" value="Phosphoesterase"/>
    <property type="match status" value="1"/>
</dbReference>
<dbReference type="SUPFAM" id="SSF53649">
    <property type="entry name" value="Alkaline phosphatase-like"/>
    <property type="match status" value="1"/>
</dbReference>
<evidence type="ECO:0000256" key="2">
    <source>
        <dbReference type="SAM" id="Phobius"/>
    </source>
</evidence>
<dbReference type="KEGG" id="rst:ATY39_13465"/>
<dbReference type="Proteomes" id="UP000076021">
    <property type="component" value="Chromosome"/>
</dbReference>
<dbReference type="InterPro" id="IPR007312">
    <property type="entry name" value="Phosphoesterase"/>
</dbReference>
<dbReference type="InterPro" id="IPR017850">
    <property type="entry name" value="Alkaline_phosphatase_core_sf"/>
</dbReference>
<reference evidence="4" key="2">
    <citation type="submission" date="2016-03" db="EMBL/GenBank/DDBJ databases">
        <authorList>
            <person name="Ploux O."/>
        </authorList>
    </citation>
    <scope>NUCLEOTIDE SEQUENCE [LARGE SCALE GENOMIC DNA]</scope>
    <source>
        <strain evidence="4">PP9</strain>
    </source>
</reference>
<dbReference type="Gene3D" id="3.40.720.10">
    <property type="entry name" value="Alkaline Phosphatase, subunit A"/>
    <property type="match status" value="1"/>
</dbReference>
<keyword evidence="2" id="KW-0812">Transmembrane</keyword>
<keyword evidence="4" id="KW-1185">Reference proteome</keyword>
<protein>
    <submittedName>
        <fullName evidence="3">Acid phosphatase</fullName>
    </submittedName>
</protein>
<dbReference type="PANTHER" id="PTHR31956:SF1">
    <property type="entry name" value="NON-SPECIFIC PHOSPHOLIPASE C1"/>
    <property type="match status" value="1"/>
</dbReference>
<accession>A0A143HF10</accession>
<dbReference type="PANTHER" id="PTHR31956">
    <property type="entry name" value="NON-SPECIFIC PHOSPHOLIPASE C4-RELATED"/>
    <property type="match status" value="1"/>
</dbReference>
<evidence type="ECO:0000313" key="3">
    <source>
        <dbReference type="EMBL" id="AMX00328.1"/>
    </source>
</evidence>
<reference evidence="3 4" key="1">
    <citation type="journal article" date="2016" name="Genome Announc.">
        <title>Whole-Genome Sequence of Rummeliibacillus stabekisii Strain PP9 Isolated from Antarctic Soil.</title>
        <authorList>
            <person name="da Mota F.F."/>
            <person name="Vollu R.E."/>
            <person name="Jurelevicius D."/>
            <person name="Seldin L."/>
        </authorList>
    </citation>
    <scope>NUCLEOTIDE SEQUENCE [LARGE SCALE GENOMIC DNA]</scope>
    <source>
        <strain evidence="3 4">PP9</strain>
    </source>
</reference>
<gene>
    <name evidence="3" type="ORF">ATY39_13465</name>
</gene>
<dbReference type="AlphaFoldDB" id="A0A143HF10"/>
<organism evidence="3 4">
    <name type="scientific">Rummeliibacillus stabekisii</name>
    <dbReference type="NCBI Taxonomy" id="241244"/>
    <lineage>
        <taxon>Bacteria</taxon>
        <taxon>Bacillati</taxon>
        <taxon>Bacillota</taxon>
        <taxon>Bacilli</taxon>
        <taxon>Bacillales</taxon>
        <taxon>Caryophanaceae</taxon>
        <taxon>Rummeliibacillus</taxon>
    </lineage>
</organism>
<name>A0A143HF10_9BACL</name>
<feature type="transmembrane region" description="Helical" evidence="2">
    <location>
        <begin position="7"/>
        <end position="26"/>
    </location>
</feature>